<evidence type="ECO:0000256" key="1">
    <source>
        <dbReference type="SAM" id="Phobius"/>
    </source>
</evidence>
<dbReference type="Proteomes" id="UP001589795">
    <property type="component" value="Unassembled WGS sequence"/>
</dbReference>
<protein>
    <submittedName>
        <fullName evidence="2">Uncharacterized protein</fullName>
    </submittedName>
</protein>
<comment type="caution">
    <text evidence="2">The sequence shown here is derived from an EMBL/GenBank/DDBJ whole genome shotgun (WGS) entry which is preliminary data.</text>
</comment>
<name>A0ABV6CNI4_9RHOB</name>
<gene>
    <name evidence="2" type="ORF">ACFFIZ_18620</name>
</gene>
<reference evidence="2 3" key="1">
    <citation type="submission" date="2024-09" db="EMBL/GenBank/DDBJ databases">
        <authorList>
            <person name="Sun Q."/>
            <person name="Mori K."/>
        </authorList>
    </citation>
    <scope>NUCLEOTIDE SEQUENCE [LARGE SCALE GENOMIC DNA]</scope>
    <source>
        <strain evidence="2 3">CCM 7904</strain>
    </source>
</reference>
<dbReference type="RefSeq" id="WP_265506913.1">
    <property type="nucleotide sequence ID" value="NZ_JAOTBE010000020.1"/>
</dbReference>
<keyword evidence="1" id="KW-1133">Transmembrane helix</keyword>
<accession>A0ABV6CNI4</accession>
<keyword evidence="3" id="KW-1185">Reference proteome</keyword>
<organism evidence="2 3">
    <name type="scientific">Paracoccus rhizosphaerae</name>
    <dbReference type="NCBI Taxonomy" id="1133347"/>
    <lineage>
        <taxon>Bacteria</taxon>
        <taxon>Pseudomonadati</taxon>
        <taxon>Pseudomonadota</taxon>
        <taxon>Alphaproteobacteria</taxon>
        <taxon>Rhodobacterales</taxon>
        <taxon>Paracoccaceae</taxon>
        <taxon>Paracoccus</taxon>
    </lineage>
</organism>
<evidence type="ECO:0000313" key="2">
    <source>
        <dbReference type="EMBL" id="MFC0202262.1"/>
    </source>
</evidence>
<feature type="transmembrane region" description="Helical" evidence="1">
    <location>
        <begin position="30"/>
        <end position="50"/>
    </location>
</feature>
<proteinExistence type="predicted"/>
<evidence type="ECO:0000313" key="3">
    <source>
        <dbReference type="Proteomes" id="UP001589795"/>
    </source>
</evidence>
<keyword evidence="1" id="KW-0812">Transmembrane</keyword>
<dbReference type="EMBL" id="JBHLWQ010000183">
    <property type="protein sequence ID" value="MFC0202262.1"/>
    <property type="molecule type" value="Genomic_DNA"/>
</dbReference>
<sequence>MSDLLLVLGVLLCVLSVVVAVVQLLQTRPPRAAAICLVAGIVALFAGAALSPEPFAPGDIPAAFGRVTGQYGA</sequence>
<keyword evidence="1" id="KW-0472">Membrane</keyword>